<proteinExistence type="predicted"/>
<dbReference type="AlphaFoldDB" id="A0A918F8B6"/>
<dbReference type="Gene3D" id="3.40.50.1240">
    <property type="entry name" value="Phosphoglycerate mutase-like"/>
    <property type="match status" value="1"/>
</dbReference>
<comment type="caution">
    <text evidence="1">The sequence shown here is derived from an EMBL/GenBank/DDBJ whole genome shotgun (WGS) entry which is preliminary data.</text>
</comment>
<dbReference type="Pfam" id="PF00300">
    <property type="entry name" value="His_Phos_1"/>
    <property type="match status" value="1"/>
</dbReference>
<accession>A0A918F8B6</accession>
<dbReference type="GO" id="GO:0005737">
    <property type="term" value="C:cytoplasm"/>
    <property type="evidence" value="ECO:0007669"/>
    <property type="project" value="TreeGrafter"/>
</dbReference>
<name>A0A918F8B6_AGRME</name>
<dbReference type="SMART" id="SM00855">
    <property type="entry name" value="PGAM"/>
    <property type="match status" value="1"/>
</dbReference>
<dbReference type="RefSeq" id="WP_189084119.1">
    <property type="nucleotide sequence ID" value="NZ_BMRJ01000001.1"/>
</dbReference>
<sequence>MKRVYVVTHPEASHHVDGLVGGWYDSHLTAKGLAEAGEIARHLRSLIPAGELPQIVSSDLRRTRETAAAIAEVFGTGATLDSGLREKSYGVAEGRPQAWFRERFVPPPAVGERMDHDEGIEGAETKQEWLERVHAAVARFEDDPAPHRIVVTHGGSASPVIAAWMRIPVEACAYAVFRTPTGSVTVLEQDDRFHNRSLVTLGDRGFFAE</sequence>
<evidence type="ECO:0000313" key="2">
    <source>
        <dbReference type="Proteomes" id="UP000610303"/>
    </source>
</evidence>
<reference evidence="1" key="1">
    <citation type="journal article" date="2014" name="Int. J. Syst. Evol. Microbiol.">
        <title>Complete genome sequence of Corynebacterium casei LMG S-19264T (=DSM 44701T), isolated from a smear-ripened cheese.</title>
        <authorList>
            <consortium name="US DOE Joint Genome Institute (JGI-PGF)"/>
            <person name="Walter F."/>
            <person name="Albersmeier A."/>
            <person name="Kalinowski J."/>
            <person name="Ruckert C."/>
        </authorList>
    </citation>
    <scope>NUCLEOTIDE SEQUENCE</scope>
    <source>
        <strain evidence="1">JCM 3346</strain>
    </source>
</reference>
<reference evidence="1" key="2">
    <citation type="submission" date="2020-09" db="EMBL/GenBank/DDBJ databases">
        <authorList>
            <person name="Sun Q."/>
            <person name="Ohkuma M."/>
        </authorList>
    </citation>
    <scope>NUCLEOTIDE SEQUENCE</scope>
    <source>
        <strain evidence="1">JCM 3346</strain>
    </source>
</reference>
<keyword evidence="2" id="KW-1185">Reference proteome</keyword>
<dbReference type="InterPro" id="IPR050275">
    <property type="entry name" value="PGM_Phosphatase"/>
</dbReference>
<dbReference type="EMBL" id="BMRJ01000001">
    <property type="protein sequence ID" value="GGR18495.1"/>
    <property type="molecule type" value="Genomic_DNA"/>
</dbReference>
<dbReference type="SUPFAM" id="SSF53254">
    <property type="entry name" value="Phosphoglycerate mutase-like"/>
    <property type="match status" value="1"/>
</dbReference>
<dbReference type="CDD" id="cd07067">
    <property type="entry name" value="HP_PGM_like"/>
    <property type="match status" value="1"/>
</dbReference>
<dbReference type="PANTHER" id="PTHR48100">
    <property type="entry name" value="BROAD-SPECIFICITY PHOSPHATASE YOR283W-RELATED"/>
    <property type="match status" value="1"/>
</dbReference>
<dbReference type="PANTHER" id="PTHR48100:SF1">
    <property type="entry name" value="HISTIDINE PHOSPHATASE FAMILY PROTEIN-RELATED"/>
    <property type="match status" value="1"/>
</dbReference>
<dbReference type="Proteomes" id="UP000610303">
    <property type="component" value="Unassembled WGS sequence"/>
</dbReference>
<protein>
    <submittedName>
        <fullName evidence="1">Phosphoglycerate mutase</fullName>
    </submittedName>
</protein>
<dbReference type="InterPro" id="IPR029033">
    <property type="entry name" value="His_PPase_superfam"/>
</dbReference>
<dbReference type="GO" id="GO:0016791">
    <property type="term" value="F:phosphatase activity"/>
    <property type="evidence" value="ECO:0007669"/>
    <property type="project" value="TreeGrafter"/>
</dbReference>
<gene>
    <name evidence="1" type="ORF">GCM10010196_09500</name>
</gene>
<evidence type="ECO:0000313" key="1">
    <source>
        <dbReference type="EMBL" id="GGR18495.1"/>
    </source>
</evidence>
<dbReference type="InterPro" id="IPR013078">
    <property type="entry name" value="His_Pase_superF_clade-1"/>
</dbReference>
<organism evidence="1 2">
    <name type="scientific">Agromyces mediolanus</name>
    <name type="common">Corynebacterium mediolanum</name>
    <dbReference type="NCBI Taxonomy" id="41986"/>
    <lineage>
        <taxon>Bacteria</taxon>
        <taxon>Bacillati</taxon>
        <taxon>Actinomycetota</taxon>
        <taxon>Actinomycetes</taxon>
        <taxon>Micrococcales</taxon>
        <taxon>Microbacteriaceae</taxon>
        <taxon>Agromyces</taxon>
    </lineage>
</organism>